<dbReference type="Pfam" id="PF00248">
    <property type="entry name" value="Aldo_ket_red"/>
    <property type="match status" value="1"/>
</dbReference>
<dbReference type="PANTHER" id="PTHR43312:SF1">
    <property type="entry name" value="NADP-DEPENDENT OXIDOREDUCTASE DOMAIN-CONTAINING PROTEIN"/>
    <property type="match status" value="1"/>
</dbReference>
<name>A0A918Q3R1_9BACT</name>
<proteinExistence type="predicted"/>
<keyword evidence="3" id="KW-1185">Reference proteome</keyword>
<dbReference type="CDD" id="cd19086">
    <property type="entry name" value="AKR_AKR11C1"/>
    <property type="match status" value="1"/>
</dbReference>
<dbReference type="PANTHER" id="PTHR43312">
    <property type="entry name" value="D-THREO-ALDOSE 1-DEHYDROGENASE"/>
    <property type="match status" value="1"/>
</dbReference>
<dbReference type="GO" id="GO:0016491">
    <property type="term" value="F:oxidoreductase activity"/>
    <property type="evidence" value="ECO:0007669"/>
    <property type="project" value="InterPro"/>
</dbReference>
<dbReference type="EMBL" id="BMWX01000004">
    <property type="protein sequence ID" value="GGZ30715.1"/>
    <property type="molecule type" value="Genomic_DNA"/>
</dbReference>
<sequence length="298" mass="33830">MNYISLGKSNIQISEVSFGTMSLKGAKSHDKGLVRKAFDSGINYFDTADLYDKGENEKLIGEALKEIRSKVVIGTKVGNQLRADGSGWDWNPRKSYILSAVDESLRRLQTDYIDYYQLHGGTLEDPMDETIEAFERLKEQGKIREYGISSIRPNVIREYVKRSNIAGVMMQYSLLDRRPEEACFDLLQQAGIPVLVRGGYAKGILLDKAPQSFLSWSVKEVEQMMEGLKELVPALDIRRSWVLHFALAHPAVGSVVSGIRTPDQLAETLEAYMKEIPQENWYQDLNQTFPAKTYQDHR</sequence>
<dbReference type="RefSeq" id="WP_018474650.1">
    <property type="nucleotide sequence ID" value="NZ_BMWX01000004.1"/>
</dbReference>
<accession>A0A918Q3R1</accession>
<evidence type="ECO:0000313" key="3">
    <source>
        <dbReference type="Proteomes" id="UP000619457"/>
    </source>
</evidence>
<protein>
    <submittedName>
        <fullName evidence="2">Oxidoreductase</fullName>
    </submittedName>
</protein>
<organism evidence="2 3">
    <name type="scientific">Echinicola pacifica</name>
    <dbReference type="NCBI Taxonomy" id="346377"/>
    <lineage>
        <taxon>Bacteria</taxon>
        <taxon>Pseudomonadati</taxon>
        <taxon>Bacteroidota</taxon>
        <taxon>Cytophagia</taxon>
        <taxon>Cytophagales</taxon>
        <taxon>Cyclobacteriaceae</taxon>
        <taxon>Echinicola</taxon>
    </lineage>
</organism>
<dbReference type="InterPro" id="IPR020471">
    <property type="entry name" value="AKR"/>
</dbReference>
<dbReference type="InterPro" id="IPR023210">
    <property type="entry name" value="NADP_OxRdtase_dom"/>
</dbReference>
<evidence type="ECO:0000259" key="1">
    <source>
        <dbReference type="Pfam" id="PF00248"/>
    </source>
</evidence>
<evidence type="ECO:0000313" key="2">
    <source>
        <dbReference type="EMBL" id="GGZ30715.1"/>
    </source>
</evidence>
<dbReference type="Gene3D" id="3.20.20.100">
    <property type="entry name" value="NADP-dependent oxidoreductase domain"/>
    <property type="match status" value="1"/>
</dbReference>
<comment type="caution">
    <text evidence="2">The sequence shown here is derived from an EMBL/GenBank/DDBJ whole genome shotgun (WGS) entry which is preliminary data.</text>
</comment>
<dbReference type="SUPFAM" id="SSF51430">
    <property type="entry name" value="NAD(P)-linked oxidoreductase"/>
    <property type="match status" value="1"/>
</dbReference>
<dbReference type="Proteomes" id="UP000619457">
    <property type="component" value="Unassembled WGS sequence"/>
</dbReference>
<reference evidence="2" key="2">
    <citation type="submission" date="2020-09" db="EMBL/GenBank/DDBJ databases">
        <authorList>
            <person name="Sun Q."/>
            <person name="Kim S."/>
        </authorList>
    </citation>
    <scope>NUCLEOTIDE SEQUENCE</scope>
    <source>
        <strain evidence="2">KCTC 12368</strain>
    </source>
</reference>
<dbReference type="InterPro" id="IPR053135">
    <property type="entry name" value="AKR2_Oxidoreductase"/>
</dbReference>
<reference evidence="2" key="1">
    <citation type="journal article" date="2014" name="Int. J. Syst. Evol. Microbiol.">
        <title>Complete genome sequence of Corynebacterium casei LMG S-19264T (=DSM 44701T), isolated from a smear-ripened cheese.</title>
        <authorList>
            <consortium name="US DOE Joint Genome Institute (JGI-PGF)"/>
            <person name="Walter F."/>
            <person name="Albersmeier A."/>
            <person name="Kalinowski J."/>
            <person name="Ruckert C."/>
        </authorList>
    </citation>
    <scope>NUCLEOTIDE SEQUENCE</scope>
    <source>
        <strain evidence="2">KCTC 12368</strain>
    </source>
</reference>
<dbReference type="AlphaFoldDB" id="A0A918Q3R1"/>
<gene>
    <name evidence="2" type="ORF">GCM10007049_24500</name>
</gene>
<dbReference type="PRINTS" id="PR00069">
    <property type="entry name" value="ALDKETRDTASE"/>
</dbReference>
<dbReference type="InterPro" id="IPR036812">
    <property type="entry name" value="NAD(P)_OxRdtase_dom_sf"/>
</dbReference>
<feature type="domain" description="NADP-dependent oxidoreductase" evidence="1">
    <location>
        <begin position="16"/>
        <end position="281"/>
    </location>
</feature>